<keyword evidence="5" id="KW-0479">Metal-binding</keyword>
<dbReference type="InterPro" id="IPR013520">
    <property type="entry name" value="Ribonucl_H"/>
</dbReference>
<gene>
    <name evidence="11" type="ORF">RIMI_LOCUS2172428</name>
</gene>
<name>A0ABN9KU83_9NEOB</name>
<dbReference type="EC" id="3.1.11.2" evidence="3"/>
<reference evidence="11" key="1">
    <citation type="submission" date="2023-07" db="EMBL/GenBank/DDBJ databases">
        <authorList>
            <person name="Stuckert A."/>
        </authorList>
    </citation>
    <scope>NUCLEOTIDE SEQUENCE</scope>
</reference>
<evidence type="ECO:0000256" key="9">
    <source>
        <dbReference type="ARBA" id="ARBA00025769"/>
    </source>
</evidence>
<evidence type="ECO:0000256" key="8">
    <source>
        <dbReference type="ARBA" id="ARBA00022842"/>
    </source>
</evidence>
<dbReference type="Pfam" id="PF00929">
    <property type="entry name" value="RNase_T"/>
    <property type="match status" value="1"/>
</dbReference>
<dbReference type="SMART" id="SM00479">
    <property type="entry name" value="EXOIII"/>
    <property type="match status" value="1"/>
</dbReference>
<comment type="caution">
    <text evidence="11">The sequence shown here is derived from an EMBL/GenBank/DDBJ whole genome shotgun (WGS) entry which is preliminary data.</text>
</comment>
<dbReference type="CDD" id="cd06136">
    <property type="entry name" value="TREX1_2"/>
    <property type="match status" value="1"/>
</dbReference>
<dbReference type="InterPro" id="IPR012337">
    <property type="entry name" value="RNaseH-like_sf"/>
</dbReference>
<dbReference type="EMBL" id="CAUEEQ010002980">
    <property type="protein sequence ID" value="CAJ0924102.1"/>
    <property type="molecule type" value="Genomic_DNA"/>
</dbReference>
<accession>A0ABN9KU83</accession>
<evidence type="ECO:0000259" key="10">
    <source>
        <dbReference type="SMART" id="SM00479"/>
    </source>
</evidence>
<protein>
    <recommendedName>
        <fullName evidence="3">exodeoxyribonuclease III</fullName>
        <ecNumber evidence="3">3.1.11.2</ecNumber>
    </recommendedName>
</protein>
<keyword evidence="8" id="KW-0460">Magnesium</keyword>
<comment type="cofactor">
    <cofactor evidence="2">
        <name>Mg(2+)</name>
        <dbReference type="ChEBI" id="CHEBI:18420"/>
    </cofactor>
</comment>
<dbReference type="PANTHER" id="PTHR13058:SF24">
    <property type="entry name" value="THREE PRIME REPAIR EXONUCLEASE 2"/>
    <property type="match status" value="1"/>
</dbReference>
<dbReference type="InterPro" id="IPR040393">
    <property type="entry name" value="TREX1/2"/>
</dbReference>
<evidence type="ECO:0000256" key="6">
    <source>
        <dbReference type="ARBA" id="ARBA00022801"/>
    </source>
</evidence>
<keyword evidence="7" id="KW-0269">Exonuclease</keyword>
<evidence type="ECO:0000256" key="4">
    <source>
        <dbReference type="ARBA" id="ARBA00022722"/>
    </source>
</evidence>
<evidence type="ECO:0000256" key="1">
    <source>
        <dbReference type="ARBA" id="ARBA00000493"/>
    </source>
</evidence>
<feature type="domain" description="Exonuclease" evidence="10">
    <location>
        <begin position="81"/>
        <end position="278"/>
    </location>
</feature>
<keyword evidence="12" id="KW-1185">Reference proteome</keyword>
<keyword evidence="6" id="KW-0378">Hydrolase</keyword>
<dbReference type="InterPro" id="IPR036397">
    <property type="entry name" value="RNaseH_sf"/>
</dbReference>
<evidence type="ECO:0000256" key="5">
    <source>
        <dbReference type="ARBA" id="ARBA00022723"/>
    </source>
</evidence>
<dbReference type="PANTHER" id="PTHR13058">
    <property type="entry name" value="THREE PRIME REPAIR EXONUCLEASE 1, 2"/>
    <property type="match status" value="1"/>
</dbReference>
<proteinExistence type="inferred from homology"/>
<evidence type="ECO:0000313" key="12">
    <source>
        <dbReference type="Proteomes" id="UP001176940"/>
    </source>
</evidence>
<evidence type="ECO:0000313" key="11">
    <source>
        <dbReference type="EMBL" id="CAJ0924102.1"/>
    </source>
</evidence>
<evidence type="ECO:0000256" key="3">
    <source>
        <dbReference type="ARBA" id="ARBA00012115"/>
    </source>
</evidence>
<dbReference type="Gene3D" id="3.30.420.10">
    <property type="entry name" value="Ribonuclease H-like superfamily/Ribonuclease H"/>
    <property type="match status" value="2"/>
</dbReference>
<evidence type="ECO:0000256" key="7">
    <source>
        <dbReference type="ARBA" id="ARBA00022839"/>
    </source>
</evidence>
<comment type="catalytic activity">
    <reaction evidence="1">
        <text>Exonucleolytic cleavage in the 3'- to 5'-direction to yield nucleoside 5'-phosphates.</text>
        <dbReference type="EC" id="3.1.11.2"/>
    </reaction>
</comment>
<dbReference type="SUPFAM" id="SSF53098">
    <property type="entry name" value="Ribonuclease H-like"/>
    <property type="match status" value="1"/>
</dbReference>
<sequence length="293" mass="33333">MDWSACSLDLNPIKHIWGIMSRSIHQHHVTPQTVLKLTDALIQVLVEIPQENICRLIRSMPRRFREDLQSQTSVMSGEVKTFVFLDLEATGLNQDLPKITEICLIAVHVSSLENSVTDESGEVQLPRVMDKLCLCVDPGKPLTEGASTITGLSNKNLNDSEKQKFDTNLIKSINQFVDRQAKPVCLVAHNGFFYDFPLLKSELQQQNEDFPGTMLCLDSLQAFRKLDDPTAKYVKGRHTLSEIYKRSFGKEPNYPHFAEGDVLTLIAVFICQARQLLDMSSYKTWEQIRPMYT</sequence>
<organism evidence="11 12">
    <name type="scientific">Ranitomeya imitator</name>
    <name type="common">mimic poison frog</name>
    <dbReference type="NCBI Taxonomy" id="111125"/>
    <lineage>
        <taxon>Eukaryota</taxon>
        <taxon>Metazoa</taxon>
        <taxon>Chordata</taxon>
        <taxon>Craniata</taxon>
        <taxon>Vertebrata</taxon>
        <taxon>Euteleostomi</taxon>
        <taxon>Amphibia</taxon>
        <taxon>Batrachia</taxon>
        <taxon>Anura</taxon>
        <taxon>Neobatrachia</taxon>
        <taxon>Hyloidea</taxon>
        <taxon>Dendrobatidae</taxon>
        <taxon>Dendrobatinae</taxon>
        <taxon>Ranitomeya</taxon>
    </lineage>
</organism>
<comment type="similarity">
    <text evidence="9">Belongs to the exonuclease superfamily. TREX family.</text>
</comment>
<dbReference type="Proteomes" id="UP001176940">
    <property type="component" value="Unassembled WGS sequence"/>
</dbReference>
<keyword evidence="4" id="KW-0540">Nuclease</keyword>
<evidence type="ECO:0000256" key="2">
    <source>
        <dbReference type="ARBA" id="ARBA00001946"/>
    </source>
</evidence>